<dbReference type="SUPFAM" id="SSF89095">
    <property type="entry name" value="GatB/YqeY motif"/>
    <property type="match status" value="1"/>
</dbReference>
<dbReference type="InterPro" id="IPR003789">
    <property type="entry name" value="Asn/Gln_tRNA_amidoTrase-B-like"/>
</dbReference>
<reference evidence="6" key="1">
    <citation type="submission" date="2020-05" db="EMBL/GenBank/DDBJ databases">
        <authorList>
            <person name="Chiriac C."/>
            <person name="Salcher M."/>
            <person name="Ghai R."/>
            <person name="Kavagutti S V."/>
        </authorList>
    </citation>
    <scope>NUCLEOTIDE SEQUENCE</scope>
</reference>
<protein>
    <submittedName>
        <fullName evidence="6">Unannotated protein</fullName>
    </submittedName>
</protein>
<organism evidence="6">
    <name type="scientific">freshwater metagenome</name>
    <dbReference type="NCBI Taxonomy" id="449393"/>
    <lineage>
        <taxon>unclassified sequences</taxon>
        <taxon>metagenomes</taxon>
        <taxon>ecological metagenomes</taxon>
    </lineage>
</organism>
<sequence>MVDAAIAAEPGAWQKYCSGEEKALGALVGAVMKSSKGKADGKVITALLQAKRS</sequence>
<dbReference type="InterPro" id="IPR023168">
    <property type="entry name" value="GatB_Yqey_C_2"/>
</dbReference>
<evidence type="ECO:0000256" key="4">
    <source>
        <dbReference type="ARBA" id="ARBA00022917"/>
    </source>
</evidence>
<evidence type="ECO:0000256" key="2">
    <source>
        <dbReference type="ARBA" id="ARBA00022741"/>
    </source>
</evidence>
<keyword evidence="4" id="KW-0648">Protein biosynthesis</keyword>
<gene>
    <name evidence="6" type="ORF">UFOPK2855_01119</name>
</gene>
<name>A0A6J6V5U2_9ZZZZ</name>
<keyword evidence="2" id="KW-0547">Nucleotide-binding</keyword>
<keyword evidence="3" id="KW-0067">ATP-binding</keyword>
<evidence type="ECO:0000256" key="1">
    <source>
        <dbReference type="ARBA" id="ARBA00022598"/>
    </source>
</evidence>
<feature type="domain" description="Asn/Gln amidotransferase" evidence="5">
    <location>
        <begin position="1"/>
        <end position="51"/>
    </location>
</feature>
<evidence type="ECO:0000313" key="6">
    <source>
        <dbReference type="EMBL" id="CAB4767540.1"/>
    </source>
</evidence>
<dbReference type="Gene3D" id="1.10.10.410">
    <property type="match status" value="1"/>
</dbReference>
<evidence type="ECO:0000259" key="5">
    <source>
        <dbReference type="Pfam" id="PF02637"/>
    </source>
</evidence>
<dbReference type="AlphaFoldDB" id="A0A6J6V5U2"/>
<dbReference type="InterPro" id="IPR018027">
    <property type="entry name" value="Asn/Gln_amidotransferase"/>
</dbReference>
<evidence type="ECO:0000256" key="3">
    <source>
        <dbReference type="ARBA" id="ARBA00022840"/>
    </source>
</evidence>
<dbReference type="GO" id="GO:0006412">
    <property type="term" value="P:translation"/>
    <property type="evidence" value="ECO:0007669"/>
    <property type="project" value="UniProtKB-KW"/>
</dbReference>
<dbReference type="GO" id="GO:0016884">
    <property type="term" value="F:carbon-nitrogen ligase activity, with glutamine as amido-N-donor"/>
    <property type="evidence" value="ECO:0007669"/>
    <property type="project" value="InterPro"/>
</dbReference>
<accession>A0A6J6V5U2</accession>
<proteinExistence type="predicted"/>
<dbReference type="EMBL" id="CAEZZK010000245">
    <property type="protein sequence ID" value="CAB4767540.1"/>
    <property type="molecule type" value="Genomic_DNA"/>
</dbReference>
<dbReference type="Pfam" id="PF02637">
    <property type="entry name" value="GatB_Yqey"/>
    <property type="match status" value="1"/>
</dbReference>
<keyword evidence="1" id="KW-0436">Ligase</keyword>
<dbReference type="GO" id="GO:0005524">
    <property type="term" value="F:ATP binding"/>
    <property type="evidence" value="ECO:0007669"/>
    <property type="project" value="UniProtKB-KW"/>
</dbReference>